<protein>
    <submittedName>
        <fullName evidence="1">Uncharacterized protein</fullName>
    </submittedName>
</protein>
<dbReference type="SUPFAM" id="SSF52540">
    <property type="entry name" value="P-loop containing nucleoside triphosphate hydrolases"/>
    <property type="match status" value="1"/>
</dbReference>
<gene>
    <name evidence="1" type="ORF">IDM40_23450</name>
</gene>
<proteinExistence type="predicted"/>
<keyword evidence="2" id="KW-1185">Reference proteome</keyword>
<evidence type="ECO:0000313" key="1">
    <source>
        <dbReference type="EMBL" id="MBE3001626.1"/>
    </source>
</evidence>
<dbReference type="RefSeq" id="WP_193124218.1">
    <property type="nucleotide sequence ID" value="NZ_JADBGI010000026.1"/>
</dbReference>
<sequence>MRLTHRHTLRTRPAPTRHTPPLVELVDLTLPPHLHHLDLTLHPGERLALVGLTDPTTLIQLLTGHTRPTTGHLHTPQPAHIRTLDPTTALITTTHHRAHITAMTHPTHTHTADRILYLEHGHLTETGTHRQLLLRGGRYARAYALTGPHARPA</sequence>
<evidence type="ECO:0000313" key="2">
    <source>
        <dbReference type="Proteomes" id="UP000806528"/>
    </source>
</evidence>
<dbReference type="Gene3D" id="3.40.50.300">
    <property type="entry name" value="P-loop containing nucleotide triphosphate hydrolases"/>
    <property type="match status" value="2"/>
</dbReference>
<dbReference type="EMBL" id="JADBGI010000026">
    <property type="protein sequence ID" value="MBE3001626.1"/>
    <property type="molecule type" value="Genomic_DNA"/>
</dbReference>
<dbReference type="Proteomes" id="UP000806528">
    <property type="component" value="Unassembled WGS sequence"/>
</dbReference>
<dbReference type="InterPro" id="IPR027417">
    <property type="entry name" value="P-loop_NTPase"/>
</dbReference>
<reference evidence="1 2" key="1">
    <citation type="submission" date="2020-09" db="EMBL/GenBank/DDBJ databases">
        <title>Diversity and distribution of actinomycetes associated with coral in the coast of Hainan.</title>
        <authorList>
            <person name="Li F."/>
        </authorList>
    </citation>
    <scope>NUCLEOTIDE SEQUENCE [LARGE SCALE GENOMIC DNA]</scope>
    <source>
        <strain evidence="1 2">HNM0947</strain>
    </source>
</reference>
<accession>A0ABR9PCR7</accession>
<name>A0ABR9PCR7_9ACTN</name>
<comment type="caution">
    <text evidence="1">The sequence shown here is derived from an EMBL/GenBank/DDBJ whole genome shotgun (WGS) entry which is preliminary data.</text>
</comment>
<organism evidence="1 2">
    <name type="scientific">Nocardiopsis coralli</name>
    <dbReference type="NCBI Taxonomy" id="2772213"/>
    <lineage>
        <taxon>Bacteria</taxon>
        <taxon>Bacillati</taxon>
        <taxon>Actinomycetota</taxon>
        <taxon>Actinomycetes</taxon>
        <taxon>Streptosporangiales</taxon>
        <taxon>Nocardiopsidaceae</taxon>
        <taxon>Nocardiopsis</taxon>
    </lineage>
</organism>